<dbReference type="EMBL" id="JBEXAE010000003">
    <property type="protein sequence ID" value="MET6990760.1"/>
    <property type="molecule type" value="Genomic_DNA"/>
</dbReference>
<proteinExistence type="predicted"/>
<evidence type="ECO:0000313" key="1">
    <source>
        <dbReference type="EMBL" id="MET6990760.1"/>
    </source>
</evidence>
<reference evidence="1 2" key="1">
    <citation type="submission" date="2024-07" db="EMBL/GenBank/DDBJ databases">
        <title>The genome sequence of type strain Sediminicola arcticus GDMCC 1.2805.</title>
        <authorList>
            <person name="Liu Y."/>
        </authorList>
    </citation>
    <scope>NUCLEOTIDE SEQUENCE [LARGE SCALE GENOMIC DNA]</scope>
    <source>
        <strain evidence="1 2">GDMCC 1.2805</strain>
    </source>
</reference>
<dbReference type="Proteomes" id="UP001549799">
    <property type="component" value="Unassembled WGS sequence"/>
</dbReference>
<organism evidence="1 2">
    <name type="scientific">Sediminicola arcticus</name>
    <dbReference type="NCBI Taxonomy" id="1574308"/>
    <lineage>
        <taxon>Bacteria</taxon>
        <taxon>Pseudomonadati</taxon>
        <taxon>Bacteroidota</taxon>
        <taxon>Flavobacteriia</taxon>
        <taxon>Flavobacteriales</taxon>
        <taxon>Flavobacteriaceae</taxon>
        <taxon>Sediminicola</taxon>
    </lineage>
</organism>
<evidence type="ECO:0000313" key="2">
    <source>
        <dbReference type="Proteomes" id="UP001549799"/>
    </source>
</evidence>
<name>A0ABV2SUC1_9FLAO</name>
<keyword evidence="2" id="KW-1185">Reference proteome</keyword>
<accession>A0ABV2SUC1</accession>
<protein>
    <submittedName>
        <fullName evidence="1">Uncharacterized protein</fullName>
    </submittedName>
</protein>
<gene>
    <name evidence="1" type="ORF">ABXZ36_08885</name>
</gene>
<comment type="caution">
    <text evidence="1">The sequence shown here is derived from an EMBL/GenBank/DDBJ whole genome shotgun (WGS) entry which is preliminary data.</text>
</comment>
<dbReference type="RefSeq" id="WP_354615152.1">
    <property type="nucleotide sequence ID" value="NZ_JBEXAE010000003.1"/>
</dbReference>
<sequence length="55" mass="5897">MLLKIYGSAVFGVEAITITVEVNVDKDIGYNVGQTFALHITAHDPARGIGNHKNS</sequence>